<keyword evidence="6" id="KW-0747">Spliceosome</keyword>
<comment type="caution">
    <text evidence="9">The sequence shown here is derived from an EMBL/GenBank/DDBJ whole genome shotgun (WGS) entry which is preliminary data.</text>
</comment>
<protein>
    <recommendedName>
        <fullName evidence="3">Cysteine-rich PDZ-binding protein</fullName>
    </recommendedName>
    <alternativeName>
        <fullName evidence="8">Cysteine-rich interactor of PDZ three</fullName>
    </alternativeName>
</protein>
<dbReference type="GO" id="GO:0006397">
    <property type="term" value="P:mRNA processing"/>
    <property type="evidence" value="ECO:0007669"/>
    <property type="project" value="UniProtKB-KW"/>
</dbReference>
<dbReference type="PANTHER" id="PTHR11805:SF1">
    <property type="entry name" value="CYSTEINE-RICH PDZ-BINDING PROTEIN"/>
    <property type="match status" value="1"/>
</dbReference>
<dbReference type="GO" id="GO:0005737">
    <property type="term" value="C:cytoplasm"/>
    <property type="evidence" value="ECO:0007669"/>
    <property type="project" value="UniProtKB-SubCell"/>
</dbReference>
<reference evidence="10" key="1">
    <citation type="journal article" date="2016" name="Nat. Commun.">
        <title>Genome analysis of three Pneumocystis species reveals adaptation mechanisms to life exclusively in mammalian hosts.</title>
        <authorList>
            <person name="Ma L."/>
            <person name="Chen Z."/>
            <person name="Huang D.W."/>
            <person name="Kutty G."/>
            <person name="Ishihara M."/>
            <person name="Wang H."/>
            <person name="Abouelleil A."/>
            <person name="Bishop L."/>
            <person name="Davey E."/>
            <person name="Deng R."/>
            <person name="Deng X."/>
            <person name="Fan L."/>
            <person name="Fantoni G."/>
            <person name="Fitzgerald M."/>
            <person name="Gogineni E."/>
            <person name="Goldberg J.M."/>
            <person name="Handley G."/>
            <person name="Hu X."/>
            <person name="Huber C."/>
            <person name="Jiao X."/>
            <person name="Jones K."/>
            <person name="Levin J.Z."/>
            <person name="Liu Y."/>
            <person name="Macdonald P."/>
            <person name="Melnikov A."/>
            <person name="Raley C."/>
            <person name="Sassi M."/>
            <person name="Sherman B.T."/>
            <person name="Song X."/>
            <person name="Sykes S."/>
            <person name="Tran B."/>
            <person name="Walsh L."/>
            <person name="Xia Y."/>
            <person name="Yang J."/>
            <person name="Young S."/>
            <person name="Zeng Q."/>
            <person name="Zheng X."/>
            <person name="Stephens R."/>
            <person name="Nusbaum C."/>
            <person name="Birren B.W."/>
            <person name="Azadi P."/>
            <person name="Lempicki R.A."/>
            <person name="Cuomo C.A."/>
            <person name="Kovacs J.A."/>
        </authorList>
    </citation>
    <scope>NUCLEOTIDE SEQUENCE [LARGE SCALE GENOMIC DNA]</scope>
    <source>
        <strain evidence="10">B123</strain>
    </source>
</reference>
<dbReference type="Pfam" id="PF10235">
    <property type="entry name" value="Cript"/>
    <property type="match status" value="1"/>
</dbReference>
<comment type="subcellular location">
    <subcellularLocation>
        <location evidence="1">Cytoplasm</location>
    </subcellularLocation>
</comment>
<name>M7NSS0_PNEMU</name>
<gene>
    <name evidence="9" type="ORF">PNEG_00215</name>
</gene>
<dbReference type="OrthoDB" id="147332at2759"/>
<comment type="similarity">
    <text evidence="2">Belongs to the CRIPT family.</text>
</comment>
<evidence type="ECO:0000256" key="1">
    <source>
        <dbReference type="ARBA" id="ARBA00004496"/>
    </source>
</evidence>
<dbReference type="AlphaFoldDB" id="M7NSS0"/>
<dbReference type="RefSeq" id="XP_007872083.1">
    <property type="nucleotide sequence ID" value="XM_007873892.1"/>
</dbReference>
<evidence type="ECO:0000256" key="5">
    <source>
        <dbReference type="ARBA" id="ARBA00022664"/>
    </source>
</evidence>
<dbReference type="GO" id="GO:0005681">
    <property type="term" value="C:spliceosomal complex"/>
    <property type="evidence" value="ECO:0007669"/>
    <property type="project" value="UniProtKB-KW"/>
</dbReference>
<dbReference type="OMA" id="KITQGHS"/>
<dbReference type="VEuPathDB" id="FungiDB:PNEG_00215"/>
<dbReference type="InterPro" id="IPR019367">
    <property type="entry name" value="PDZ-binding_CRIPT"/>
</dbReference>
<dbReference type="HOGENOM" id="CLU_133934_0_0_1"/>
<dbReference type="Proteomes" id="UP000011958">
    <property type="component" value="Unassembled WGS sequence"/>
</dbReference>
<evidence type="ECO:0000313" key="10">
    <source>
        <dbReference type="Proteomes" id="UP000011958"/>
    </source>
</evidence>
<dbReference type="eggNOG" id="KOG3476">
    <property type="taxonomic scope" value="Eukaryota"/>
</dbReference>
<dbReference type="EMBL" id="AFWA02000005">
    <property type="protein sequence ID" value="EMR11788.1"/>
    <property type="molecule type" value="Genomic_DNA"/>
</dbReference>
<accession>M7NSS0</accession>
<evidence type="ECO:0000256" key="7">
    <source>
        <dbReference type="ARBA" id="ARBA00023187"/>
    </source>
</evidence>
<dbReference type="STRING" id="1069680.M7NSS0"/>
<dbReference type="GO" id="GO:0008017">
    <property type="term" value="F:microtubule binding"/>
    <property type="evidence" value="ECO:0007669"/>
    <property type="project" value="TreeGrafter"/>
</dbReference>
<dbReference type="GO" id="GO:0031122">
    <property type="term" value="P:cytoplasmic microtubule organization"/>
    <property type="evidence" value="ECO:0007669"/>
    <property type="project" value="TreeGrafter"/>
</dbReference>
<keyword evidence="5" id="KW-0507">mRNA processing</keyword>
<proteinExistence type="inferred from homology"/>
<evidence type="ECO:0000256" key="2">
    <source>
        <dbReference type="ARBA" id="ARBA00009021"/>
    </source>
</evidence>
<evidence type="ECO:0000256" key="8">
    <source>
        <dbReference type="ARBA" id="ARBA00032518"/>
    </source>
</evidence>
<evidence type="ECO:0000256" key="4">
    <source>
        <dbReference type="ARBA" id="ARBA00022490"/>
    </source>
</evidence>
<dbReference type="GeneID" id="19893913"/>
<dbReference type="GO" id="GO:0008380">
    <property type="term" value="P:RNA splicing"/>
    <property type="evidence" value="ECO:0007669"/>
    <property type="project" value="UniProtKB-KW"/>
</dbReference>
<dbReference type="PANTHER" id="PTHR11805">
    <property type="entry name" value="CYSTEINE-RICH PDZ-BINDING PROTEIN"/>
    <property type="match status" value="1"/>
</dbReference>
<evidence type="ECO:0000256" key="3">
    <source>
        <dbReference type="ARBA" id="ARBA00018615"/>
    </source>
</evidence>
<keyword evidence="4" id="KW-0963">Cytoplasm</keyword>
<keyword evidence="7" id="KW-0508">mRNA splicing</keyword>
<evidence type="ECO:0000313" key="9">
    <source>
        <dbReference type="EMBL" id="EMR11788.1"/>
    </source>
</evidence>
<organism evidence="9 10">
    <name type="scientific">Pneumocystis murina (strain B123)</name>
    <name type="common">Mouse pneumocystis pneumonia agent</name>
    <name type="synonym">Pneumocystis carinii f. sp. muris</name>
    <dbReference type="NCBI Taxonomy" id="1069680"/>
    <lineage>
        <taxon>Eukaryota</taxon>
        <taxon>Fungi</taxon>
        <taxon>Dikarya</taxon>
        <taxon>Ascomycota</taxon>
        <taxon>Taphrinomycotina</taxon>
        <taxon>Pneumocystomycetes</taxon>
        <taxon>Pneumocystaceae</taxon>
        <taxon>Pneumocystis</taxon>
    </lineage>
</organism>
<keyword evidence="10" id="KW-1185">Reference proteome</keyword>
<sequence length="105" mass="11594">MVCSNCEKKGISLATPSIKKKSDIYMGSEMSKIVSSSERKIGENKLLSKSAKKRYDPYGVGCTICKQRTHHLGAKYCPSCAYKQGRCSICGKKILDTSAYKQSSR</sequence>
<evidence type="ECO:0000256" key="6">
    <source>
        <dbReference type="ARBA" id="ARBA00022728"/>
    </source>
</evidence>